<dbReference type="NCBIfam" id="TIGR01114">
    <property type="entry name" value="mtrH"/>
    <property type="match status" value="1"/>
</dbReference>
<accession>A0A117LG17</accession>
<name>A0A117LG17_9EURY</name>
<dbReference type="GO" id="GO:0008168">
    <property type="term" value="F:methyltransferase activity"/>
    <property type="evidence" value="ECO:0007669"/>
    <property type="project" value="UniProtKB-KW"/>
</dbReference>
<dbReference type="Pfam" id="PF02007">
    <property type="entry name" value="MtrH"/>
    <property type="match status" value="1"/>
</dbReference>
<evidence type="ECO:0000313" key="6">
    <source>
        <dbReference type="Proteomes" id="UP000053961"/>
    </source>
</evidence>
<dbReference type="Proteomes" id="UP000053961">
    <property type="component" value="Unassembled WGS sequence"/>
</dbReference>
<dbReference type="Gene3D" id="3.20.20.20">
    <property type="entry name" value="Dihydropteroate synthase-like"/>
    <property type="match status" value="1"/>
</dbReference>
<evidence type="ECO:0000256" key="3">
    <source>
        <dbReference type="ARBA" id="ARBA00022679"/>
    </source>
</evidence>
<dbReference type="GO" id="GO:0006730">
    <property type="term" value="P:one-carbon metabolic process"/>
    <property type="evidence" value="ECO:0007669"/>
    <property type="project" value="InterPro"/>
</dbReference>
<dbReference type="InterPro" id="IPR028342">
    <property type="entry name" value="MtrH"/>
</dbReference>
<keyword evidence="2 4" id="KW-0489">Methyltransferase</keyword>
<evidence type="ECO:0000313" key="7">
    <source>
        <dbReference type="Proteomes" id="UP000057043"/>
    </source>
</evidence>
<comment type="similarity">
    <text evidence="1">Belongs to the MtrH family.</text>
</comment>
<evidence type="ECO:0000256" key="2">
    <source>
        <dbReference type="ARBA" id="ARBA00022603"/>
    </source>
</evidence>
<protein>
    <submittedName>
        <fullName evidence="4">Tetrahydromethanopterin S-methyltransferase, subunit H</fullName>
    </submittedName>
</protein>
<dbReference type="PATRIC" id="fig|301375.6.peg.1892"/>
<dbReference type="PIRSF" id="PIRSF500206">
    <property type="entry name" value="MtrH"/>
    <property type="match status" value="1"/>
</dbReference>
<dbReference type="InterPro" id="IPR011005">
    <property type="entry name" value="Dihydropteroate_synth-like_sf"/>
</dbReference>
<dbReference type="AlphaFoldDB" id="A0A117LG17"/>
<dbReference type="SUPFAM" id="SSF51717">
    <property type="entry name" value="Dihydropteroate synthetase-like"/>
    <property type="match status" value="1"/>
</dbReference>
<dbReference type="EMBL" id="LGHB01000002">
    <property type="protein sequence ID" value="KUK97495.1"/>
    <property type="molecule type" value="Genomic_DNA"/>
</dbReference>
<organism evidence="4 7">
    <name type="scientific">Methanothrix harundinacea</name>
    <dbReference type="NCBI Taxonomy" id="301375"/>
    <lineage>
        <taxon>Archaea</taxon>
        <taxon>Methanobacteriati</taxon>
        <taxon>Methanobacteriota</taxon>
        <taxon>Stenosarchaea group</taxon>
        <taxon>Methanomicrobia</taxon>
        <taxon>Methanotrichales</taxon>
        <taxon>Methanotrichaceae</taxon>
        <taxon>Methanothrix</taxon>
    </lineage>
</organism>
<dbReference type="InterPro" id="IPR023467">
    <property type="entry name" value="MeTrfase_MtrH/MtxH"/>
</dbReference>
<reference evidence="5" key="1">
    <citation type="journal article" date="2015" name="MBio">
        <title>Genome-resolved metagenomic analysis reveals roles for candidate phyla and other microbial community members in biogeochemical transformations in oil reservoirs.</title>
        <authorList>
            <person name="Hu P."/>
            <person name="Tom L."/>
            <person name="Singh A."/>
            <person name="Thomas B.C."/>
            <person name="Baker B.J."/>
            <person name="Piceno Y.M."/>
            <person name="Andersen G.L."/>
            <person name="Banfield J.F."/>
        </authorList>
    </citation>
    <scope>NUCLEOTIDE SEQUENCE [LARGE SCALE GENOMIC DNA]</scope>
    <source>
        <strain evidence="5">56_747</strain>
    </source>
</reference>
<comment type="caution">
    <text evidence="4">The sequence shown here is derived from an EMBL/GenBank/DDBJ whole genome shotgun (WGS) entry which is preliminary data.</text>
</comment>
<gene>
    <name evidence="4" type="ORF">XD72_0439</name>
    <name evidence="5" type="ORF">XE07_0325</name>
</gene>
<dbReference type="GO" id="GO:0032259">
    <property type="term" value="P:methylation"/>
    <property type="evidence" value="ECO:0007669"/>
    <property type="project" value="UniProtKB-KW"/>
</dbReference>
<dbReference type="Proteomes" id="UP000057043">
    <property type="component" value="Unassembled WGS sequence"/>
</dbReference>
<dbReference type="PIRSF" id="PIRSF004960">
    <property type="entry name" value="MtrH_MtxH"/>
    <property type="match status" value="1"/>
</dbReference>
<dbReference type="EMBL" id="LGFT01000007">
    <property type="protein sequence ID" value="KUK45190.1"/>
    <property type="molecule type" value="Genomic_DNA"/>
</dbReference>
<evidence type="ECO:0000256" key="1">
    <source>
        <dbReference type="ARBA" id="ARBA00006230"/>
    </source>
</evidence>
<evidence type="ECO:0000313" key="5">
    <source>
        <dbReference type="EMBL" id="KUK97495.1"/>
    </source>
</evidence>
<keyword evidence="3 4" id="KW-0808">Transferase</keyword>
<sequence length="311" mass="33402">MFRFDKKQEVFEFGKIKVGGQPGEYPTVCIGTMFYSRHKIVTDEDKGLFDVAAAEKLWKDQEEMSDTTGNPCFNQIVAETDEAMAKYLDWFVDISDAPFLVDSSAPSVRGFGVKYATEIGVADRAIHNSINASITPEEFQAVKESDLDSAIVLAFNALDATTQGKMDVLTKAAGGAEKGMLDYATEAGITRPLIDVAAMPLGSGSGATIRAGIAVKAILGLPVGAGYHNGASAWDWMKKYRKVNRPAFTPVDIGSNLVAGILGADYYLYGPIENATLVFPAAAMVDIMCAESAKELGLDVLDPNHPINKLL</sequence>
<proteinExistence type="inferred from homology"/>
<reference evidence="6 7" key="2">
    <citation type="journal article" date="2015" name="MBio">
        <title>Genome-Resolved Metagenomic Analysis Reveals Roles for Candidate Phyla and Other Microbial Community Members in Biogeochemical Transformations in Oil Reservoirs.</title>
        <authorList>
            <person name="Hu P."/>
            <person name="Tom L."/>
            <person name="Singh A."/>
            <person name="Thomas B.C."/>
            <person name="Baker B.J."/>
            <person name="Piceno Y.M."/>
            <person name="Andersen G.L."/>
            <person name="Banfield J.F."/>
        </authorList>
    </citation>
    <scope>NUCLEOTIDE SEQUENCE [LARGE SCALE GENOMIC DNA]</scope>
    <source>
        <strain evidence="4">57_489</strain>
    </source>
</reference>
<evidence type="ECO:0000313" key="4">
    <source>
        <dbReference type="EMBL" id="KUK45190.1"/>
    </source>
</evidence>